<comment type="caution">
    <text evidence="1">The sequence shown here is derived from an EMBL/GenBank/DDBJ whole genome shotgun (WGS) entry which is preliminary data.</text>
</comment>
<evidence type="ECO:0000313" key="2">
    <source>
        <dbReference type="Proteomes" id="UP001106592"/>
    </source>
</evidence>
<accession>A0A9Q2XI55</accession>
<protein>
    <submittedName>
        <fullName evidence="1">Type VI secretion protein</fullName>
    </submittedName>
</protein>
<dbReference type="InterPro" id="IPR017738">
    <property type="entry name" value="T6SS-assoc_VCA0118"/>
</dbReference>
<dbReference type="EMBL" id="JAHTBI010000021">
    <property type="protein sequence ID" value="MBV6286779.1"/>
    <property type="molecule type" value="Genomic_DNA"/>
</dbReference>
<reference evidence="1" key="2">
    <citation type="journal article" date="2023" name="Plant Pathol.">
        <title>Dismantling and reorganizing Pseudomonas marginalis sensu#lato.</title>
        <authorList>
            <person name="Sawada H."/>
            <person name="Fujikawa T."/>
            <person name="Satou M."/>
        </authorList>
    </citation>
    <scope>NUCLEOTIDE SEQUENCE</scope>
    <source>
        <strain evidence="1">MAFF 301350</strain>
    </source>
</reference>
<dbReference type="RefSeq" id="WP_217974536.1">
    <property type="nucleotide sequence ID" value="NZ_JAHTBI010000021.1"/>
</dbReference>
<dbReference type="Pfam" id="PF11319">
    <property type="entry name" value="VasI"/>
    <property type="match status" value="1"/>
</dbReference>
<proteinExistence type="predicted"/>
<reference evidence="1" key="1">
    <citation type="journal article" date="2022" name="Int. J. Syst. Evol. Microbiol.">
        <title>Pseudomonas aegrilactucae sp. nov. and Pseudomonas morbosilactucae sp. nov., pathogens causing bacterial rot of lettuce in Japan.</title>
        <authorList>
            <person name="Sawada H."/>
            <person name="Fujikawa T."/>
            <person name="Satou M."/>
        </authorList>
    </citation>
    <scope>NUCLEOTIDE SEQUENCE</scope>
    <source>
        <strain evidence="1">MAFF 301350</strain>
    </source>
</reference>
<dbReference type="AlphaFoldDB" id="A0A9Q2XI55"/>
<organism evidence="1 2">
    <name type="scientific">Pseudomonas aegrilactucae</name>
    <dbReference type="NCBI Taxonomy" id="2854028"/>
    <lineage>
        <taxon>Bacteria</taxon>
        <taxon>Pseudomonadati</taxon>
        <taxon>Pseudomonadota</taxon>
        <taxon>Gammaproteobacteria</taxon>
        <taxon>Pseudomonadales</taxon>
        <taxon>Pseudomonadaceae</taxon>
        <taxon>Pseudomonas</taxon>
    </lineage>
</organism>
<dbReference type="Proteomes" id="UP001106592">
    <property type="component" value="Unassembled WGS sequence"/>
</dbReference>
<evidence type="ECO:0000313" key="1">
    <source>
        <dbReference type="EMBL" id="MBV6286779.1"/>
    </source>
</evidence>
<name>A0A9Q2XI55_9PSED</name>
<sequence>MNSYIGCVIAGTLLWCAQVAATPATDRDCTRIVSSLERLACFDQAAGTPILVPAVKSRPAVRAMPPTIALLQANEARRQAGSQASSCRSL</sequence>
<gene>
    <name evidence="1" type="ORF">KUO17_06980</name>
</gene>
<keyword evidence="2" id="KW-1185">Reference proteome</keyword>
<feature type="non-terminal residue" evidence="1">
    <location>
        <position position="90"/>
    </location>
</feature>